<gene>
    <name evidence="10" type="ORF">EHW97_07790</name>
</gene>
<organism evidence="10 11">
    <name type="scientific">Aeromicrobium camelliae</name>
    <dbReference type="NCBI Taxonomy" id="1538144"/>
    <lineage>
        <taxon>Bacteria</taxon>
        <taxon>Bacillati</taxon>
        <taxon>Actinomycetota</taxon>
        <taxon>Actinomycetes</taxon>
        <taxon>Propionibacteriales</taxon>
        <taxon>Nocardioidaceae</taxon>
        <taxon>Aeromicrobium</taxon>
    </lineage>
</organism>
<feature type="domain" description="ABC transmembrane type-1" evidence="9">
    <location>
        <begin position="7"/>
        <end position="200"/>
    </location>
</feature>
<dbReference type="RefSeq" id="WP_124236599.1">
    <property type="nucleotide sequence ID" value="NZ_JBHUFI010000006.1"/>
</dbReference>
<comment type="subcellular location">
    <subcellularLocation>
        <location evidence="1 8">Cell membrane</location>
        <topology evidence="1 8">Multi-pass membrane protein</topology>
    </subcellularLocation>
</comment>
<dbReference type="PROSITE" id="PS50928">
    <property type="entry name" value="ABC_TM1"/>
    <property type="match status" value="1"/>
</dbReference>
<evidence type="ECO:0000256" key="2">
    <source>
        <dbReference type="ARBA" id="ARBA00022448"/>
    </source>
</evidence>
<dbReference type="CDD" id="cd06261">
    <property type="entry name" value="TM_PBP2"/>
    <property type="match status" value="1"/>
</dbReference>
<dbReference type="PANTHER" id="PTHR30614">
    <property type="entry name" value="MEMBRANE COMPONENT OF AMINO ACID ABC TRANSPORTER"/>
    <property type="match status" value="1"/>
</dbReference>
<dbReference type="Gene3D" id="1.10.3720.10">
    <property type="entry name" value="MetI-like"/>
    <property type="match status" value="1"/>
</dbReference>
<name>A0A3N6X3J3_9ACTN</name>
<evidence type="ECO:0000259" key="9">
    <source>
        <dbReference type="PROSITE" id="PS50928"/>
    </source>
</evidence>
<evidence type="ECO:0000256" key="6">
    <source>
        <dbReference type="ARBA" id="ARBA00022989"/>
    </source>
</evidence>
<evidence type="ECO:0000256" key="7">
    <source>
        <dbReference type="ARBA" id="ARBA00023136"/>
    </source>
</evidence>
<dbReference type="GO" id="GO:0022857">
    <property type="term" value="F:transmembrane transporter activity"/>
    <property type="evidence" value="ECO:0007669"/>
    <property type="project" value="InterPro"/>
</dbReference>
<comment type="similarity">
    <text evidence="8">Belongs to the binding-protein-dependent transport system permease family.</text>
</comment>
<evidence type="ECO:0000313" key="10">
    <source>
        <dbReference type="EMBL" id="RQN08203.1"/>
    </source>
</evidence>
<dbReference type="Proteomes" id="UP000275225">
    <property type="component" value="Unassembled WGS sequence"/>
</dbReference>
<dbReference type="GO" id="GO:0043190">
    <property type="term" value="C:ATP-binding cassette (ABC) transporter complex"/>
    <property type="evidence" value="ECO:0007669"/>
    <property type="project" value="InterPro"/>
</dbReference>
<keyword evidence="3" id="KW-1003">Cell membrane</keyword>
<feature type="transmembrane region" description="Helical" evidence="8">
    <location>
        <begin position="6"/>
        <end position="33"/>
    </location>
</feature>
<dbReference type="SUPFAM" id="SSF161098">
    <property type="entry name" value="MetI-like"/>
    <property type="match status" value="1"/>
</dbReference>
<protein>
    <submittedName>
        <fullName evidence="10">Amino acid ABC transporter permease</fullName>
    </submittedName>
</protein>
<dbReference type="NCBIfam" id="TIGR01726">
    <property type="entry name" value="HEQRo_perm_3TM"/>
    <property type="match status" value="1"/>
</dbReference>
<evidence type="ECO:0000256" key="5">
    <source>
        <dbReference type="ARBA" id="ARBA00022970"/>
    </source>
</evidence>
<feature type="transmembrane region" description="Helical" evidence="8">
    <location>
        <begin position="181"/>
        <end position="201"/>
    </location>
</feature>
<keyword evidence="7 8" id="KW-0472">Membrane</keyword>
<keyword evidence="2 8" id="KW-0813">Transport</keyword>
<comment type="caution">
    <text evidence="10">The sequence shown here is derived from an EMBL/GenBank/DDBJ whole genome shotgun (WGS) entry which is preliminary data.</text>
</comment>
<dbReference type="OrthoDB" id="92598at2"/>
<dbReference type="InterPro" id="IPR010065">
    <property type="entry name" value="AA_ABC_transptr_permease_3TM"/>
</dbReference>
<evidence type="ECO:0000256" key="8">
    <source>
        <dbReference type="RuleBase" id="RU363032"/>
    </source>
</evidence>
<dbReference type="InterPro" id="IPR043429">
    <property type="entry name" value="ArtM/GltK/GlnP/TcyL/YhdX-like"/>
</dbReference>
<proteinExistence type="inferred from homology"/>
<reference evidence="10 11" key="1">
    <citation type="submission" date="2018-11" db="EMBL/GenBank/DDBJ databases">
        <authorList>
            <person name="Li F."/>
        </authorList>
    </citation>
    <scope>NUCLEOTIDE SEQUENCE [LARGE SCALE GENOMIC DNA]</scope>
    <source>
        <strain evidence="10 11">YS17T</strain>
    </source>
</reference>
<keyword evidence="11" id="KW-1185">Reference proteome</keyword>
<dbReference type="InterPro" id="IPR035906">
    <property type="entry name" value="MetI-like_sf"/>
</dbReference>
<dbReference type="AlphaFoldDB" id="A0A3N6X3J3"/>
<dbReference type="PANTHER" id="PTHR30614:SF0">
    <property type="entry name" value="L-CYSTINE TRANSPORT SYSTEM PERMEASE PROTEIN TCYL"/>
    <property type="match status" value="1"/>
</dbReference>
<feature type="transmembrane region" description="Helical" evidence="8">
    <location>
        <begin position="53"/>
        <end position="74"/>
    </location>
</feature>
<dbReference type="GO" id="GO:0006865">
    <property type="term" value="P:amino acid transport"/>
    <property type="evidence" value="ECO:0007669"/>
    <property type="project" value="UniProtKB-KW"/>
</dbReference>
<keyword evidence="6 8" id="KW-1133">Transmembrane helix</keyword>
<keyword evidence="5" id="KW-0029">Amino-acid transport</keyword>
<dbReference type="EMBL" id="RQJX01000008">
    <property type="protein sequence ID" value="RQN08203.1"/>
    <property type="molecule type" value="Genomic_DNA"/>
</dbReference>
<evidence type="ECO:0000256" key="3">
    <source>
        <dbReference type="ARBA" id="ARBA00022475"/>
    </source>
</evidence>
<evidence type="ECO:0000313" key="11">
    <source>
        <dbReference type="Proteomes" id="UP000275225"/>
    </source>
</evidence>
<dbReference type="Pfam" id="PF00528">
    <property type="entry name" value="BPD_transp_1"/>
    <property type="match status" value="1"/>
</dbReference>
<accession>A0A3N6X3J3</accession>
<dbReference type="InterPro" id="IPR000515">
    <property type="entry name" value="MetI-like"/>
</dbReference>
<evidence type="ECO:0000256" key="4">
    <source>
        <dbReference type="ARBA" id="ARBA00022692"/>
    </source>
</evidence>
<evidence type="ECO:0000256" key="1">
    <source>
        <dbReference type="ARBA" id="ARBA00004651"/>
    </source>
</evidence>
<sequence length="213" mass="22475">MDVLSIIVAAIPVTLGVTAASFAIGALLGLVLVAGRRSRWTVVRGISRSIVEVLRGIPPIVLLFIIFFGIGSGSLRMEPFQAAVIGLGLVSAAHLSEVYRGSLLAVPKGQFEAADALGLSRTTTSARVIAPQAFRVAMPGMVTWAISLLKDSALVSTIGVAEIMSVTNQYARSSGDGLMPFILAAAVYIAIGTPLAIWSRWLEKRFARIRKAA</sequence>
<keyword evidence="4 8" id="KW-0812">Transmembrane</keyword>